<dbReference type="PROSITE" id="PS50035">
    <property type="entry name" value="PLD"/>
    <property type="match status" value="1"/>
</dbReference>
<dbReference type="GO" id="GO:0006793">
    <property type="term" value="P:phosphorus metabolic process"/>
    <property type="evidence" value="ECO:0007669"/>
    <property type="project" value="UniProtKB-ARBA"/>
</dbReference>
<name>A0A3S0R405_9BACI</name>
<proteinExistence type="predicted"/>
<comment type="caution">
    <text evidence="2">The sequence shown here is derived from an EMBL/GenBank/DDBJ whole genome shotgun (WGS) entry which is preliminary data.</text>
</comment>
<dbReference type="Proteomes" id="UP000287910">
    <property type="component" value="Unassembled WGS sequence"/>
</dbReference>
<protein>
    <recommendedName>
        <fullName evidence="1">PLD phosphodiesterase domain-containing protein</fullName>
    </recommendedName>
</protein>
<evidence type="ECO:0000313" key="2">
    <source>
        <dbReference type="EMBL" id="RUL46532.1"/>
    </source>
</evidence>
<gene>
    <name evidence="2" type="ORF">EK386_18970</name>
</gene>
<accession>A0A3S0R405</accession>
<sequence length="309" mass="35777">MENLIIHSKEIFPFLEIKLSNTKNQLIIVSAFVKIDALERIDQCINADIEKILLLRFRKMDLISKATDVELFEYCKNNGWKMYFNLDLHSKIFVFDKQRFFIGSANVTLSGLGISDKSNIESGVSGPLEQDDYSRLLSFFEISELMTDRIMNAFKNQIPATSNSEATPEWNLNGLNIFKVGSPKKLWVSEFLSSASSFDVKSSDLKLLGLTRPESYDEDILKKSFMNLKCYKWLLDSFEDEIYFGELSSKLHNSLIDDPRPYRKDVKDLLTTLLNWITELKIDDIIIDRPNYSQRIRKTSIERASNIDF</sequence>
<reference evidence="2 3" key="1">
    <citation type="submission" date="2018-12" db="EMBL/GenBank/DDBJ databases">
        <title>Lysinibacillus antri sp. nov., isolated from a cave soil.</title>
        <authorList>
            <person name="Narsing Rao M.P."/>
            <person name="Zhang H."/>
            <person name="Dong Z.-Y."/>
            <person name="Niu X.-K."/>
            <person name="Zhang K."/>
            <person name="Fang B.-Z."/>
            <person name="Kang Y.-Q."/>
            <person name="Xiao M."/>
            <person name="Li W.-J."/>
        </authorList>
    </citation>
    <scope>NUCLEOTIDE SEQUENCE [LARGE SCALE GENOMIC DNA]</scope>
    <source>
        <strain evidence="2 3">SYSU K30002</strain>
    </source>
</reference>
<dbReference type="InterPro" id="IPR001736">
    <property type="entry name" value="PLipase_D/transphosphatidylase"/>
</dbReference>
<evidence type="ECO:0000313" key="3">
    <source>
        <dbReference type="Proteomes" id="UP000287910"/>
    </source>
</evidence>
<organism evidence="2 3">
    <name type="scientific">Lysinibacillus antri</name>
    <dbReference type="NCBI Taxonomy" id="2498145"/>
    <lineage>
        <taxon>Bacteria</taxon>
        <taxon>Bacillati</taxon>
        <taxon>Bacillota</taxon>
        <taxon>Bacilli</taxon>
        <taxon>Bacillales</taxon>
        <taxon>Bacillaceae</taxon>
        <taxon>Lysinibacillus</taxon>
    </lineage>
</organism>
<dbReference type="RefSeq" id="WP_126660751.1">
    <property type="nucleotide sequence ID" value="NZ_RYYR01000044.1"/>
</dbReference>
<dbReference type="Pfam" id="PF13091">
    <property type="entry name" value="PLDc_2"/>
    <property type="match status" value="1"/>
</dbReference>
<dbReference type="GO" id="GO:0003824">
    <property type="term" value="F:catalytic activity"/>
    <property type="evidence" value="ECO:0007669"/>
    <property type="project" value="InterPro"/>
</dbReference>
<dbReference type="EMBL" id="RYYR01000044">
    <property type="protein sequence ID" value="RUL46532.1"/>
    <property type="molecule type" value="Genomic_DNA"/>
</dbReference>
<dbReference type="AlphaFoldDB" id="A0A3S0R405"/>
<dbReference type="Gene3D" id="3.30.870.10">
    <property type="entry name" value="Endonuclease Chain A"/>
    <property type="match status" value="1"/>
</dbReference>
<dbReference type="SUPFAM" id="SSF56024">
    <property type="entry name" value="Phospholipase D/nuclease"/>
    <property type="match status" value="1"/>
</dbReference>
<feature type="domain" description="PLD phosphodiesterase" evidence="1">
    <location>
        <begin position="84"/>
        <end position="111"/>
    </location>
</feature>
<evidence type="ECO:0000259" key="1">
    <source>
        <dbReference type="PROSITE" id="PS50035"/>
    </source>
</evidence>
<dbReference type="InterPro" id="IPR025202">
    <property type="entry name" value="PLD-like_dom"/>
</dbReference>
<keyword evidence="3" id="KW-1185">Reference proteome</keyword>